<name>A0ABT9W2S3_9BACI</name>
<organism evidence="2 3">
    <name type="scientific">Caldalkalibacillus horti</name>
    <dbReference type="NCBI Taxonomy" id="77523"/>
    <lineage>
        <taxon>Bacteria</taxon>
        <taxon>Bacillati</taxon>
        <taxon>Bacillota</taxon>
        <taxon>Bacilli</taxon>
        <taxon>Bacillales</taxon>
        <taxon>Bacillaceae</taxon>
        <taxon>Caldalkalibacillus</taxon>
    </lineage>
</organism>
<evidence type="ECO:0000259" key="1">
    <source>
        <dbReference type="Pfam" id="PF07486"/>
    </source>
</evidence>
<accession>A0ABT9W2S3</accession>
<dbReference type="InterPro" id="IPR011105">
    <property type="entry name" value="Cell_wall_hydrolase_SleB"/>
</dbReference>
<protein>
    <submittedName>
        <fullName evidence="2">Spore germination cell wall hydrolase CwlJ-like protein</fullName>
    </submittedName>
</protein>
<keyword evidence="3" id="KW-1185">Reference proteome</keyword>
<dbReference type="InterPro" id="IPR042047">
    <property type="entry name" value="SleB_dom1"/>
</dbReference>
<gene>
    <name evidence="2" type="ORF">J2S11_003456</name>
</gene>
<dbReference type="EMBL" id="JAUSTY010000017">
    <property type="protein sequence ID" value="MDQ0167531.1"/>
    <property type="molecule type" value="Genomic_DNA"/>
</dbReference>
<evidence type="ECO:0000313" key="3">
    <source>
        <dbReference type="Proteomes" id="UP001235840"/>
    </source>
</evidence>
<dbReference type="RefSeq" id="WP_307396517.1">
    <property type="nucleotide sequence ID" value="NZ_BAAADK010000008.1"/>
</dbReference>
<proteinExistence type="predicted"/>
<reference evidence="2 3" key="1">
    <citation type="submission" date="2023-07" db="EMBL/GenBank/DDBJ databases">
        <title>Genomic Encyclopedia of Type Strains, Phase IV (KMG-IV): sequencing the most valuable type-strain genomes for metagenomic binning, comparative biology and taxonomic classification.</title>
        <authorList>
            <person name="Goeker M."/>
        </authorList>
    </citation>
    <scope>NUCLEOTIDE SEQUENCE [LARGE SCALE GENOMIC DNA]</scope>
    <source>
        <strain evidence="2 3">DSM 12751</strain>
    </source>
</reference>
<sequence length="210" mass="23417">MAYGDPIRNHNPNNPWNLNHFRSLPAADNMARMIYSEARGETLEGKRGCYHVVLNRIAVNLAEFGGNTINGTILHPYQFTGMTTLSAREPNRSTQAWTDSLDVALNGGANPIGSCLWFNTNALYNNRSRIRNGREEYSFNGLTYREVVEKRVLGNHTFFRVSGYGGGGSNPIYRVIVDGTQVGAYSQYPNILNEISNRIGTASQIQIQKI</sequence>
<comment type="caution">
    <text evidence="2">The sequence shown here is derived from an EMBL/GenBank/DDBJ whole genome shotgun (WGS) entry which is preliminary data.</text>
</comment>
<dbReference type="Proteomes" id="UP001235840">
    <property type="component" value="Unassembled WGS sequence"/>
</dbReference>
<dbReference type="Gene3D" id="1.10.10.2520">
    <property type="entry name" value="Cell wall hydrolase SleB, domain 1"/>
    <property type="match status" value="1"/>
</dbReference>
<dbReference type="Pfam" id="PF07486">
    <property type="entry name" value="Hydrolase_2"/>
    <property type="match status" value="1"/>
</dbReference>
<evidence type="ECO:0000313" key="2">
    <source>
        <dbReference type="EMBL" id="MDQ0167531.1"/>
    </source>
</evidence>
<feature type="domain" description="Cell wall hydrolase SleB" evidence="1">
    <location>
        <begin position="40"/>
        <end position="125"/>
    </location>
</feature>